<evidence type="ECO:0000313" key="3">
    <source>
        <dbReference type="Proteomes" id="UP000823775"/>
    </source>
</evidence>
<gene>
    <name evidence="2" type="ORF">HAX54_002071</name>
</gene>
<evidence type="ECO:0000256" key="1">
    <source>
        <dbReference type="SAM" id="MobiDB-lite"/>
    </source>
</evidence>
<dbReference type="EMBL" id="JACEIK010001091">
    <property type="protein sequence ID" value="MCD7465879.1"/>
    <property type="molecule type" value="Genomic_DNA"/>
</dbReference>
<feature type="region of interest" description="Disordered" evidence="1">
    <location>
        <begin position="63"/>
        <end position="112"/>
    </location>
</feature>
<name>A0ABS8T5H1_DATST</name>
<protein>
    <submittedName>
        <fullName evidence="2">Uncharacterized protein</fullName>
    </submittedName>
</protein>
<feature type="compositionally biased region" description="Basic and acidic residues" evidence="1">
    <location>
        <begin position="81"/>
        <end position="95"/>
    </location>
</feature>
<sequence>MESMAESMAHEILDEPWSEPSLIAGTRLTDEVHGTVSSLVDSLSKQSWKLRRNVPRSLKFFNKRLDEGGEASNAVGSSKSGNEDSTTKKLDDSGKESLSGNEIEATTEIPSLEEMQQMEIRGESTHHKEYLRWKIEDMREI</sequence>
<evidence type="ECO:0000313" key="2">
    <source>
        <dbReference type="EMBL" id="MCD7465879.1"/>
    </source>
</evidence>
<organism evidence="2 3">
    <name type="scientific">Datura stramonium</name>
    <name type="common">Jimsonweed</name>
    <name type="synonym">Common thornapple</name>
    <dbReference type="NCBI Taxonomy" id="4076"/>
    <lineage>
        <taxon>Eukaryota</taxon>
        <taxon>Viridiplantae</taxon>
        <taxon>Streptophyta</taxon>
        <taxon>Embryophyta</taxon>
        <taxon>Tracheophyta</taxon>
        <taxon>Spermatophyta</taxon>
        <taxon>Magnoliopsida</taxon>
        <taxon>eudicotyledons</taxon>
        <taxon>Gunneridae</taxon>
        <taxon>Pentapetalae</taxon>
        <taxon>asterids</taxon>
        <taxon>lamiids</taxon>
        <taxon>Solanales</taxon>
        <taxon>Solanaceae</taxon>
        <taxon>Solanoideae</taxon>
        <taxon>Datureae</taxon>
        <taxon>Datura</taxon>
    </lineage>
</organism>
<dbReference type="Proteomes" id="UP000823775">
    <property type="component" value="Unassembled WGS sequence"/>
</dbReference>
<accession>A0ABS8T5H1</accession>
<comment type="caution">
    <text evidence="2">The sequence shown here is derived from an EMBL/GenBank/DDBJ whole genome shotgun (WGS) entry which is preliminary data.</text>
</comment>
<proteinExistence type="predicted"/>
<keyword evidence="3" id="KW-1185">Reference proteome</keyword>
<reference evidence="2 3" key="1">
    <citation type="journal article" date="2021" name="BMC Genomics">
        <title>Datura genome reveals duplications of psychoactive alkaloid biosynthetic genes and high mutation rate following tissue culture.</title>
        <authorList>
            <person name="Rajewski A."/>
            <person name="Carter-House D."/>
            <person name="Stajich J."/>
            <person name="Litt A."/>
        </authorList>
    </citation>
    <scope>NUCLEOTIDE SEQUENCE [LARGE SCALE GENOMIC DNA]</scope>
    <source>
        <strain evidence="2">AR-01</strain>
    </source>
</reference>